<dbReference type="InterPro" id="IPR045595">
    <property type="entry name" value="SufBD_N"/>
</dbReference>
<evidence type="ECO:0000313" key="5">
    <source>
        <dbReference type="Proteomes" id="UP000183988"/>
    </source>
</evidence>
<dbReference type="Proteomes" id="UP000183988">
    <property type="component" value="Unassembled WGS sequence"/>
</dbReference>
<dbReference type="PANTHER" id="PTHR30508:SF1">
    <property type="entry name" value="UPF0051 PROTEIN ABCI8, CHLOROPLASTIC-RELATED"/>
    <property type="match status" value="1"/>
</dbReference>
<dbReference type="OrthoDB" id="9803529at2"/>
<evidence type="ECO:0000259" key="2">
    <source>
        <dbReference type="Pfam" id="PF01458"/>
    </source>
</evidence>
<dbReference type="InterPro" id="IPR000825">
    <property type="entry name" value="SUF_FeS_clus_asmbl_SufBD_core"/>
</dbReference>
<feature type="domain" description="SUF system FeS cluster assembly SufBD core" evidence="2">
    <location>
        <begin position="178"/>
        <end position="410"/>
    </location>
</feature>
<dbReference type="SUPFAM" id="SSF101960">
    <property type="entry name" value="Stabilizer of iron transporter SufD"/>
    <property type="match status" value="1"/>
</dbReference>
<accession>A0A1M5JMJ8</accession>
<organism evidence="4 5">
    <name type="scientific">Ornithinibacillus halophilus</name>
    <dbReference type="NCBI Taxonomy" id="930117"/>
    <lineage>
        <taxon>Bacteria</taxon>
        <taxon>Bacillati</taxon>
        <taxon>Bacillota</taxon>
        <taxon>Bacilli</taxon>
        <taxon>Bacillales</taxon>
        <taxon>Bacillaceae</taxon>
        <taxon>Ornithinibacillus</taxon>
    </lineage>
</organism>
<dbReference type="Pfam" id="PF01458">
    <property type="entry name" value="SUFBD_core"/>
    <property type="match status" value="1"/>
</dbReference>
<dbReference type="RefSeq" id="WP_072891194.1">
    <property type="nucleotide sequence ID" value="NZ_FQVW01000032.1"/>
</dbReference>
<dbReference type="STRING" id="930117.SAMN05216225_103214"/>
<evidence type="ECO:0000313" key="4">
    <source>
        <dbReference type="EMBL" id="SHG41806.1"/>
    </source>
</evidence>
<dbReference type="Pfam" id="PF19295">
    <property type="entry name" value="SufBD_N"/>
    <property type="match status" value="1"/>
</dbReference>
<dbReference type="InterPro" id="IPR011542">
    <property type="entry name" value="SUF_FeS_clus_asmbl_SufD"/>
</dbReference>
<dbReference type="EMBL" id="FQVW01000032">
    <property type="protein sequence ID" value="SHG41806.1"/>
    <property type="molecule type" value="Genomic_DNA"/>
</dbReference>
<comment type="similarity">
    <text evidence="1">Belongs to the iron-sulfur cluster assembly SufBD family.</text>
</comment>
<dbReference type="GO" id="GO:0016226">
    <property type="term" value="P:iron-sulfur cluster assembly"/>
    <property type="evidence" value="ECO:0007669"/>
    <property type="project" value="InterPro"/>
</dbReference>
<protein>
    <submittedName>
        <fullName evidence="4">Fe-S cluster assembly protein SufD</fullName>
    </submittedName>
</protein>
<dbReference type="InterPro" id="IPR055346">
    <property type="entry name" value="Fe-S_cluster_assembly_SufBD"/>
</dbReference>
<dbReference type="InterPro" id="IPR037284">
    <property type="entry name" value="SUF_FeS_clus_asmbl_SufBD_sf"/>
</dbReference>
<dbReference type="NCBIfam" id="TIGR01981">
    <property type="entry name" value="sufD"/>
    <property type="match status" value="1"/>
</dbReference>
<proteinExistence type="inferred from homology"/>
<name>A0A1M5JMJ8_9BACI</name>
<feature type="domain" description="SUF system FeS cluster assembly SufBD N-terminal" evidence="3">
    <location>
        <begin position="20"/>
        <end position="174"/>
    </location>
</feature>
<sequence length="436" mass="48636">MAVETKLPYEKSYIEEFSNKRNEPQWMKELRLQALEQANSLEMPKPDKTNISKWDFSSFKHDFAQGEKLSSLTDLPTEIKDLFDKDNLPENLLIQRNQSVAYSAISKELQDKGVIFTDIFTAMNEHEDLVKRYFMKDGVSVDEHRLTALHAALMNGGIFVYVPKNVQVEVPLQVVFWQEDPEAALFNHVLVVADENSSLTYVENYISHNPDEKTVANIVAEVIAQDNAKISFGAVDNLSAGTTSYVNRRGVAYRDATIDWALGQMNDGNTVFENITHLVGDNSLSNAKAVTVGRGKQTSNMTAKIVHFGKNSEGYILQHGVMKDSASNVFNGIGKIEHGASKSNAEQESRVLMLSEKARGDANPILLIDEDDVTAGHAASVGRVDPLQLYYLMSRGITQHEAERLVIHGFLAPVVNQLPIESVKKQLTQVIERKVN</sequence>
<reference evidence="4 5" key="1">
    <citation type="submission" date="2016-11" db="EMBL/GenBank/DDBJ databases">
        <authorList>
            <person name="Jaros S."/>
            <person name="Januszkiewicz K."/>
            <person name="Wedrychowicz H."/>
        </authorList>
    </citation>
    <scope>NUCLEOTIDE SEQUENCE [LARGE SCALE GENOMIC DNA]</scope>
    <source>
        <strain evidence="4 5">IBRC-M 10683</strain>
    </source>
</reference>
<dbReference type="AlphaFoldDB" id="A0A1M5JMJ8"/>
<dbReference type="PANTHER" id="PTHR30508">
    <property type="entry name" value="FES CLUSTER ASSEMBLY PROTEIN SUF"/>
    <property type="match status" value="1"/>
</dbReference>
<gene>
    <name evidence="4" type="ORF">SAMN05216225_103214</name>
</gene>
<evidence type="ECO:0000259" key="3">
    <source>
        <dbReference type="Pfam" id="PF19295"/>
    </source>
</evidence>
<evidence type="ECO:0000256" key="1">
    <source>
        <dbReference type="ARBA" id="ARBA00043967"/>
    </source>
</evidence>
<keyword evidence="5" id="KW-1185">Reference proteome</keyword>